<dbReference type="AlphaFoldDB" id="A0A0F9G413"/>
<organism evidence="1">
    <name type="scientific">marine sediment metagenome</name>
    <dbReference type="NCBI Taxonomy" id="412755"/>
    <lineage>
        <taxon>unclassified sequences</taxon>
        <taxon>metagenomes</taxon>
        <taxon>ecological metagenomes</taxon>
    </lineage>
</organism>
<comment type="caution">
    <text evidence="1">The sequence shown here is derived from an EMBL/GenBank/DDBJ whole genome shotgun (WGS) entry which is preliminary data.</text>
</comment>
<feature type="non-terminal residue" evidence="1">
    <location>
        <position position="1"/>
    </location>
</feature>
<reference evidence="1" key="1">
    <citation type="journal article" date="2015" name="Nature">
        <title>Complex archaea that bridge the gap between prokaryotes and eukaryotes.</title>
        <authorList>
            <person name="Spang A."/>
            <person name="Saw J.H."/>
            <person name="Jorgensen S.L."/>
            <person name="Zaremba-Niedzwiedzka K."/>
            <person name="Martijn J."/>
            <person name="Lind A.E."/>
            <person name="van Eijk R."/>
            <person name="Schleper C."/>
            <person name="Guy L."/>
            <person name="Ettema T.J."/>
        </authorList>
    </citation>
    <scope>NUCLEOTIDE SEQUENCE</scope>
</reference>
<gene>
    <name evidence="1" type="ORF">LCGC14_1956920</name>
</gene>
<evidence type="ECO:0000313" key="1">
    <source>
        <dbReference type="EMBL" id="KKL85216.1"/>
    </source>
</evidence>
<name>A0A0F9G413_9ZZZZ</name>
<accession>A0A0F9G413</accession>
<proteinExistence type="predicted"/>
<sequence length="178" mass="18479">GAFQHVDTGFDVIFADTTGSPTFWLWKDDDTQKLFIGSPQAIPNFRADLIFDSDNTNDIGASGANRPRDLYVADQGVFGGGVTIGGGTEIIGHLSATASLNFDFSGAGITEQDLTITVTGAGVGDTCVVGLPTALQVTGLTFTCFVSATNTVTVRGMDVTSSGPDPAAATVRVDTWQH</sequence>
<dbReference type="EMBL" id="LAZR01021470">
    <property type="protein sequence ID" value="KKL85216.1"/>
    <property type="molecule type" value="Genomic_DNA"/>
</dbReference>
<protein>
    <submittedName>
        <fullName evidence="1">Uncharacterized protein</fullName>
    </submittedName>
</protein>